<dbReference type="GO" id="GO:0016747">
    <property type="term" value="F:acyltransferase activity, transferring groups other than amino-acyl groups"/>
    <property type="evidence" value="ECO:0007669"/>
    <property type="project" value="InterPro"/>
</dbReference>
<evidence type="ECO:0000256" key="2">
    <source>
        <dbReference type="ARBA" id="ARBA00023315"/>
    </source>
</evidence>
<dbReference type="EMBL" id="JABXXS010000005">
    <property type="protein sequence ID" value="NVN36101.1"/>
    <property type="molecule type" value="Genomic_DNA"/>
</dbReference>
<reference evidence="4 5" key="1">
    <citation type="submission" date="2020-06" db="EMBL/GenBank/DDBJ databases">
        <title>Description of novel acetic acid bacteria.</title>
        <authorList>
            <person name="Sombolestani A."/>
        </authorList>
    </citation>
    <scope>NUCLEOTIDE SEQUENCE [LARGE SCALE GENOMIC DNA]</scope>
    <source>
        <strain evidence="4 5">LMG 25</strain>
    </source>
</reference>
<organism evidence="4 5">
    <name type="scientific">Komagataeibacter swingsii</name>
    <dbReference type="NCBI Taxonomy" id="215220"/>
    <lineage>
        <taxon>Bacteria</taxon>
        <taxon>Pseudomonadati</taxon>
        <taxon>Pseudomonadota</taxon>
        <taxon>Alphaproteobacteria</taxon>
        <taxon>Acetobacterales</taxon>
        <taxon>Acetobacteraceae</taxon>
        <taxon>Komagataeibacter</taxon>
    </lineage>
</organism>
<dbReference type="InterPro" id="IPR050680">
    <property type="entry name" value="YpeA/RimI_acetyltransf"/>
</dbReference>
<protein>
    <submittedName>
        <fullName evidence="4">GNAT family N-acetyltransferase</fullName>
    </submittedName>
</protein>
<name>A0A850P5F6_9PROT</name>
<proteinExistence type="predicted"/>
<evidence type="ECO:0000259" key="3">
    <source>
        <dbReference type="PROSITE" id="PS51186"/>
    </source>
</evidence>
<accession>A0A850P5F6</accession>
<keyword evidence="2" id="KW-0012">Acyltransferase</keyword>
<sequence>MKTTDECSARVPGSSGVEADVDITILPRPTRADEDAVLAILRDFTRGVVGYIDNHDLVIVIRDRAAGTIRGGLVAQSRWGEMHIDMLAVSPRLRGRGMGRRLVDLAEREARRRGCTHMWLDTYAFQARAFYEKMGFEVFGQLDGPPPFFPRYFMRRLLSGPDGR</sequence>
<gene>
    <name evidence="4" type="ORF">HUK81_03945</name>
</gene>
<comment type="caution">
    <text evidence="4">The sequence shown here is derived from an EMBL/GenBank/DDBJ whole genome shotgun (WGS) entry which is preliminary data.</text>
</comment>
<dbReference type="Proteomes" id="UP000522590">
    <property type="component" value="Unassembled WGS sequence"/>
</dbReference>
<evidence type="ECO:0000256" key="1">
    <source>
        <dbReference type="ARBA" id="ARBA00022679"/>
    </source>
</evidence>
<dbReference type="AlphaFoldDB" id="A0A850P5F6"/>
<evidence type="ECO:0000313" key="5">
    <source>
        <dbReference type="Proteomes" id="UP000522590"/>
    </source>
</evidence>
<dbReference type="Gene3D" id="3.40.630.30">
    <property type="match status" value="1"/>
</dbReference>
<dbReference type="SUPFAM" id="SSF55729">
    <property type="entry name" value="Acyl-CoA N-acyltransferases (Nat)"/>
    <property type="match status" value="1"/>
</dbReference>
<dbReference type="InterPro" id="IPR000182">
    <property type="entry name" value="GNAT_dom"/>
</dbReference>
<dbReference type="PROSITE" id="PS51186">
    <property type="entry name" value="GNAT"/>
    <property type="match status" value="1"/>
</dbReference>
<dbReference type="Pfam" id="PF00583">
    <property type="entry name" value="Acetyltransf_1"/>
    <property type="match status" value="1"/>
</dbReference>
<keyword evidence="1 4" id="KW-0808">Transferase</keyword>
<feature type="domain" description="N-acetyltransferase" evidence="3">
    <location>
        <begin position="23"/>
        <end position="159"/>
    </location>
</feature>
<dbReference type="PANTHER" id="PTHR43420:SF12">
    <property type="entry name" value="N-ACETYLTRANSFERASE DOMAIN-CONTAINING PROTEIN"/>
    <property type="match status" value="1"/>
</dbReference>
<dbReference type="RefSeq" id="WP_176642556.1">
    <property type="nucleotide sequence ID" value="NZ_JABXXS010000005.1"/>
</dbReference>
<dbReference type="InterPro" id="IPR016181">
    <property type="entry name" value="Acyl_CoA_acyltransferase"/>
</dbReference>
<dbReference type="PANTHER" id="PTHR43420">
    <property type="entry name" value="ACETYLTRANSFERASE"/>
    <property type="match status" value="1"/>
</dbReference>
<evidence type="ECO:0000313" key="4">
    <source>
        <dbReference type="EMBL" id="NVN36101.1"/>
    </source>
</evidence>